<dbReference type="FunFam" id="2.60.120.650:FF:000035">
    <property type="entry name" value="PHD transcription factor Rum1"/>
    <property type="match status" value="1"/>
</dbReference>
<evidence type="ECO:0000259" key="19">
    <source>
        <dbReference type="PROSITE" id="PS51183"/>
    </source>
</evidence>
<proteinExistence type="inferred from homology"/>
<feature type="region of interest" description="Disordered" evidence="16">
    <location>
        <begin position="174"/>
        <end position="211"/>
    </location>
</feature>
<dbReference type="Gene3D" id="2.60.120.650">
    <property type="entry name" value="Cupin"/>
    <property type="match status" value="1"/>
</dbReference>
<dbReference type="EMBL" id="CAAE01014245">
    <property type="protein sequence ID" value="CAF96113.1"/>
    <property type="molecule type" value="Genomic_DNA"/>
</dbReference>
<dbReference type="InterPro" id="IPR011011">
    <property type="entry name" value="Znf_FYVE_PHD"/>
</dbReference>
<organism evidence="21">
    <name type="scientific">Tetraodon nigroviridis</name>
    <name type="common">Spotted green pufferfish</name>
    <name type="synonym">Chelonodon nigroviridis</name>
    <dbReference type="NCBI Taxonomy" id="99883"/>
    <lineage>
        <taxon>Eukaryota</taxon>
        <taxon>Metazoa</taxon>
        <taxon>Chordata</taxon>
        <taxon>Craniata</taxon>
        <taxon>Vertebrata</taxon>
        <taxon>Euteleostomi</taxon>
        <taxon>Actinopterygii</taxon>
        <taxon>Neopterygii</taxon>
        <taxon>Teleostei</taxon>
        <taxon>Neoteleostei</taxon>
        <taxon>Acanthomorphata</taxon>
        <taxon>Eupercaria</taxon>
        <taxon>Tetraodontiformes</taxon>
        <taxon>Tetradontoidea</taxon>
        <taxon>Tetraodontidae</taxon>
        <taxon>Tetraodon</taxon>
    </lineage>
</organism>
<comment type="similarity">
    <text evidence="3">Belongs to the JARID1 histone demethylase family.</text>
</comment>
<evidence type="ECO:0000256" key="11">
    <source>
        <dbReference type="ARBA" id="ARBA00023002"/>
    </source>
</evidence>
<dbReference type="Pfam" id="PF02375">
    <property type="entry name" value="JmjN"/>
    <property type="match status" value="1"/>
</dbReference>
<evidence type="ECO:0000259" key="17">
    <source>
        <dbReference type="PROSITE" id="PS50016"/>
    </source>
</evidence>
<evidence type="ECO:0000256" key="12">
    <source>
        <dbReference type="ARBA" id="ARBA00023004"/>
    </source>
</evidence>
<keyword evidence="13" id="KW-0539">Nucleus</keyword>
<dbReference type="InterPro" id="IPR019786">
    <property type="entry name" value="Zinc_finger_PHD-type_CS"/>
</dbReference>
<gene>
    <name evidence="21" type="ORF">GSTENG00013024001</name>
</gene>
<evidence type="ECO:0000313" key="21">
    <source>
        <dbReference type="EMBL" id="CAF96113.1"/>
    </source>
</evidence>
<dbReference type="PROSITE" id="PS51184">
    <property type="entry name" value="JMJC"/>
    <property type="match status" value="1"/>
</dbReference>
<dbReference type="Pfam" id="PF02928">
    <property type="entry name" value="zf-C5HC2"/>
    <property type="match status" value="1"/>
</dbReference>
<dbReference type="Pfam" id="PF21323">
    <property type="entry name" value="KDM5_C-hel"/>
    <property type="match status" value="1"/>
</dbReference>
<dbReference type="GO" id="GO:0008270">
    <property type="term" value="F:zinc ion binding"/>
    <property type="evidence" value="ECO:0007669"/>
    <property type="project" value="UniProtKB-KW"/>
</dbReference>
<dbReference type="InterPro" id="IPR013637">
    <property type="entry name" value="Lys_sp_deMease-like_dom"/>
</dbReference>
<feature type="region of interest" description="Disordered" evidence="16">
    <location>
        <begin position="1494"/>
        <end position="1522"/>
    </location>
</feature>
<dbReference type="InterPro" id="IPR004198">
    <property type="entry name" value="Znf_C5HC2"/>
</dbReference>
<dbReference type="PROSITE" id="PS51011">
    <property type="entry name" value="ARID"/>
    <property type="match status" value="1"/>
</dbReference>
<evidence type="ECO:0000256" key="3">
    <source>
        <dbReference type="ARBA" id="ARBA00006801"/>
    </source>
</evidence>
<keyword evidence="11" id="KW-0560">Oxidoreductase</keyword>
<dbReference type="PROSITE" id="PS50016">
    <property type="entry name" value="ZF_PHD_2"/>
    <property type="match status" value="1"/>
</dbReference>
<dbReference type="FunFam" id="3.30.40.10:FF:000613">
    <property type="entry name" value="lysine-specific demethylase 5A"/>
    <property type="match status" value="1"/>
</dbReference>
<feature type="compositionally biased region" description="Basic residues" evidence="16">
    <location>
        <begin position="1494"/>
        <end position="1506"/>
    </location>
</feature>
<dbReference type="OrthoDB" id="1678912at2759"/>
<feature type="non-terminal residue" evidence="21">
    <location>
        <position position="1561"/>
    </location>
</feature>
<evidence type="ECO:0000259" key="20">
    <source>
        <dbReference type="PROSITE" id="PS51184"/>
    </source>
</evidence>
<feature type="domain" description="JmjC" evidence="20">
    <location>
        <begin position="497"/>
        <end position="663"/>
    </location>
</feature>
<dbReference type="FunFam" id="2.60.120.650:FF:000001">
    <property type="entry name" value="Putative lysine-specific demethylase 5b"/>
    <property type="match status" value="1"/>
</dbReference>
<dbReference type="GO" id="GO:0000785">
    <property type="term" value="C:chromatin"/>
    <property type="evidence" value="ECO:0007669"/>
    <property type="project" value="TreeGrafter"/>
</dbReference>
<dbReference type="SMART" id="SM00558">
    <property type="entry name" value="JmjC"/>
    <property type="match status" value="1"/>
</dbReference>
<dbReference type="GO" id="GO:0006355">
    <property type="term" value="P:regulation of DNA-templated transcription"/>
    <property type="evidence" value="ECO:0007669"/>
    <property type="project" value="TreeGrafter"/>
</dbReference>
<dbReference type="GO" id="GO:0003677">
    <property type="term" value="F:DNA binding"/>
    <property type="evidence" value="ECO:0007669"/>
    <property type="project" value="InterPro"/>
</dbReference>
<dbReference type="PANTHER" id="PTHR10694">
    <property type="entry name" value="LYSINE-SPECIFIC DEMETHYLASE"/>
    <property type="match status" value="1"/>
</dbReference>
<dbReference type="SMART" id="SM00249">
    <property type="entry name" value="PHD"/>
    <property type="match status" value="2"/>
</dbReference>
<evidence type="ECO:0000256" key="4">
    <source>
        <dbReference type="ARBA" id="ARBA00012902"/>
    </source>
</evidence>
<dbReference type="CDD" id="cd15515">
    <property type="entry name" value="PHD1_KDM5A_like"/>
    <property type="match status" value="1"/>
</dbReference>
<dbReference type="Pfam" id="PF01388">
    <property type="entry name" value="ARID"/>
    <property type="match status" value="1"/>
</dbReference>
<dbReference type="Gene3D" id="1.10.150.60">
    <property type="entry name" value="ARID DNA-binding domain"/>
    <property type="match status" value="1"/>
</dbReference>
<dbReference type="PANTHER" id="PTHR10694:SF17">
    <property type="entry name" value="LYSINE-SPECIFIC DEMETHYLASE 5A"/>
    <property type="match status" value="1"/>
</dbReference>
<comment type="cofactor">
    <cofactor evidence="1">
        <name>Fe(2+)</name>
        <dbReference type="ChEBI" id="CHEBI:29033"/>
    </cofactor>
</comment>
<keyword evidence="9" id="KW-0156">Chromatin regulator</keyword>
<dbReference type="EC" id="1.14.11.67" evidence="4"/>
<name>Q4STB9_TETNG</name>
<dbReference type="Pfam" id="PF00628">
    <property type="entry name" value="PHD"/>
    <property type="match status" value="2"/>
</dbReference>
<evidence type="ECO:0000256" key="6">
    <source>
        <dbReference type="ARBA" id="ARBA00022737"/>
    </source>
</evidence>
<dbReference type="SUPFAM" id="SSF51197">
    <property type="entry name" value="Clavaminate synthase-like"/>
    <property type="match status" value="1"/>
</dbReference>
<dbReference type="PROSITE" id="PS51183">
    <property type="entry name" value="JMJN"/>
    <property type="match status" value="1"/>
</dbReference>
<evidence type="ECO:0000256" key="15">
    <source>
        <dbReference type="PROSITE-ProRule" id="PRU00146"/>
    </source>
</evidence>
<dbReference type="Gene3D" id="3.30.40.10">
    <property type="entry name" value="Zinc/RING finger domain, C3HC4 (zinc finger)"/>
    <property type="match status" value="1"/>
</dbReference>
<feature type="region of interest" description="Disordered" evidence="16">
    <location>
        <begin position="814"/>
        <end position="841"/>
    </location>
</feature>
<feature type="compositionally biased region" description="Basic and acidic residues" evidence="16">
    <location>
        <begin position="191"/>
        <end position="209"/>
    </location>
</feature>
<evidence type="ECO:0000256" key="14">
    <source>
        <dbReference type="ARBA" id="ARBA00048734"/>
    </source>
</evidence>
<dbReference type="InterPro" id="IPR003349">
    <property type="entry name" value="JmjN"/>
</dbReference>
<reference evidence="21" key="1">
    <citation type="journal article" date="2004" name="Nature">
        <title>Genome duplication in the teleost fish Tetraodon nigroviridis reveals the early vertebrate proto-karyotype.</title>
        <authorList>
            <person name="Jaillon O."/>
            <person name="Aury J.-M."/>
            <person name="Brunet F."/>
            <person name="Petit J.-L."/>
            <person name="Stange-Thomann N."/>
            <person name="Mauceli E."/>
            <person name="Bouneau L."/>
            <person name="Fischer C."/>
            <person name="Ozouf-Costaz C."/>
            <person name="Bernot A."/>
            <person name="Nicaud S."/>
            <person name="Jaffe D."/>
            <person name="Fisher S."/>
            <person name="Lutfalla G."/>
            <person name="Dossat C."/>
            <person name="Segurens B."/>
            <person name="Dasilva C."/>
            <person name="Salanoubat M."/>
            <person name="Levy M."/>
            <person name="Boudet N."/>
            <person name="Castellano S."/>
            <person name="Anthouard V."/>
            <person name="Jubin C."/>
            <person name="Castelli V."/>
            <person name="Katinka M."/>
            <person name="Vacherie B."/>
            <person name="Biemont C."/>
            <person name="Skalli Z."/>
            <person name="Cattolico L."/>
            <person name="Poulain J."/>
            <person name="De Berardinis V."/>
            <person name="Cruaud C."/>
            <person name="Duprat S."/>
            <person name="Brottier P."/>
            <person name="Coutanceau J.-P."/>
            <person name="Gouzy J."/>
            <person name="Parra G."/>
            <person name="Lardier G."/>
            <person name="Chapple C."/>
            <person name="McKernan K.J."/>
            <person name="McEwan P."/>
            <person name="Bosak S."/>
            <person name="Kellis M."/>
            <person name="Volff J.-N."/>
            <person name="Guigo R."/>
            <person name="Zody M.C."/>
            <person name="Mesirov J."/>
            <person name="Lindblad-Toh K."/>
            <person name="Birren B."/>
            <person name="Nusbaum C."/>
            <person name="Kahn D."/>
            <person name="Robinson-Rechavi M."/>
            <person name="Laudet V."/>
            <person name="Schachter V."/>
            <person name="Quetier F."/>
            <person name="Saurin W."/>
            <person name="Scarpelli C."/>
            <person name="Wincker P."/>
            <person name="Lander E.S."/>
            <person name="Weissenbach J."/>
            <person name="Roest Crollius H."/>
        </authorList>
    </citation>
    <scope>NUCLEOTIDE SEQUENCE [LARGE SCALE GENOMIC DNA]</scope>
</reference>
<evidence type="ECO:0000256" key="8">
    <source>
        <dbReference type="ARBA" id="ARBA00022833"/>
    </source>
</evidence>
<keyword evidence="12" id="KW-0408">Iron</keyword>
<dbReference type="SMART" id="SM00545">
    <property type="entry name" value="JmjN"/>
    <property type="match status" value="1"/>
</dbReference>
<dbReference type="InterPro" id="IPR013083">
    <property type="entry name" value="Znf_RING/FYVE/PHD"/>
</dbReference>
<sequence>MSVFAEFVPPPECPVFEPSWEDFSDPLGFINKIRPIAEKTGICKIRPPEDWQPPFACDVRNFRFTPRIQRLNELEALTRVKLNFLDQIAKFWELQGSKIRFPHVERKVLDLYRLSKIVSSEGGFEAVCKEKRWSKVSSRMGYPSGRGTGSLLRSHYERILYPYELFQSGATLTDTMEEEQDEEEEEEEEKEKDGEHDEMQSKSHLLPERRSRRLKSEVSPILRSPLLTLCRITLFYTLAVLFQRENKEPKGLKIFDASPKMMGLEIVAEPQLSTFSNCRSPNLYLDDGFNKKQRQLKAQAFAIKMRPRKETLEVNFIDLYFCLVCGRGDEEDRLLLCDGCDDSYHTFCLIPPLQDVPKGDWRCPKCVAEECSKPREAFGFEQAVREYSLQSFGEMADQFKSDYFNMPVHVCKSQTARWNMFIFSWSCLLLRCTTFVTCIIYPQMVPTELVEKEFWRLVSSIEEDVIVEYGADISSKEVGSGFPVRDGKRRLLGDEEEYANSGWNLNNMPVLEQSVLTHINVDISGMKVPWLYVGMCFSSFCWHIEDHWSYSINFLHWGEPKTWYGVPASAAEQLEAVMKKLAPELFDSQPDLLHQLVTIMNPNVLMEHGVPVYRTNQCAGEFVVTFPRAYHSGFNQGYNFAEAVNFCTADWLPMGRQCVAHYRRLHRYCVFSHEELLCKMAADPESLDVELAASVFKEMGETMEEETKLRQAAQKLGVLSSEQEVFELLPDDERQCYKCKTTCFLSALTCSCSPDRLVCLHHAADLCDCPHGNKCLRYRYDLEEFPAMLYGVKTRAQSYDTWSKRVTEALSADQKNKKGVAGKSRGISRASPTALSDEMPDSSKLQALLDLGSGLDVELPELPRLKQELQQARWLDEVRVTLAEPHRVTLELMKRLIDSGVGLAPHHAVEKAMAELQEILTVSERWEDKARACLQARPPHSLVTLESIVLEARNIPAYLPNILALREALQKAKDWTTKVEAIQVLSLLEQASECFIMTFLTQGPLLTSSCVYLCHTERKQYAYLEQLESLLARGRSIPVRLDPLAHVESQVAAARAWRERTGRTFLKKNSTYTLLQVLSPRIDIGVYGNSKSKRKRVKELMEKERGGFDPDVLSDLEDSKEEVRDPSSVVTAYKSKEQKEVESIHSLRAANLAKMAMADRIEEVKFCLCRKTASGFMLQCELCKDWFHGACVPLPKTGLQKKLGVVLVFLCQRSRRPRLETILSLLVSLQKLPVRLPEGEALQCLTERAMSWQGHIQTFQQSGFSRATSPRQSLDYDDEETDSDEDIRETYGYDMKDPGEVKPYLFCDEEIPVKSEEVVSHMWPAATPSFCAEHAYSSASKTCVQNISTPKKQPRKTPLVPRSLEPPVLELSPQAKAQLEELMMLGDLLEVSLDETQHIWRILQATHPPSEERFLQVMEIKLKDSEKKRKRKLERAEHHHMLMAAAVGGASLMGDMRPPKSKDLKRVGLELGLGKSKKKKLKLNLNKNREMKQLAKRRREERKRKEKAAAKAEALRDGLEKRKEKKILDIPSKYDWSGAEDSNDENAVCAAKNCQRPCKDK</sequence>
<evidence type="ECO:0000259" key="18">
    <source>
        <dbReference type="PROSITE" id="PS51011"/>
    </source>
</evidence>
<dbReference type="SUPFAM" id="SSF46774">
    <property type="entry name" value="ARID-like"/>
    <property type="match status" value="1"/>
</dbReference>
<keyword evidence="8" id="KW-0862">Zinc</keyword>
<comment type="catalytic activity">
    <reaction evidence="14">
        <text>N(6),N(6),N(6)-trimethyl-L-lysyl(4)-[histone H3] + 3 2-oxoglutarate + 3 O2 = L-lysyl(4)-[histone H3] + 3 formaldehyde + 3 succinate + 3 CO2</text>
        <dbReference type="Rhea" id="RHEA:60208"/>
        <dbReference type="Rhea" id="RHEA-COMP:15537"/>
        <dbReference type="Rhea" id="RHEA-COMP:15547"/>
        <dbReference type="ChEBI" id="CHEBI:15379"/>
        <dbReference type="ChEBI" id="CHEBI:16526"/>
        <dbReference type="ChEBI" id="CHEBI:16810"/>
        <dbReference type="ChEBI" id="CHEBI:16842"/>
        <dbReference type="ChEBI" id="CHEBI:29969"/>
        <dbReference type="ChEBI" id="CHEBI:30031"/>
        <dbReference type="ChEBI" id="CHEBI:61961"/>
        <dbReference type="EC" id="1.14.11.67"/>
    </reaction>
</comment>
<evidence type="ECO:0000256" key="2">
    <source>
        <dbReference type="ARBA" id="ARBA00004123"/>
    </source>
</evidence>
<evidence type="ECO:0000256" key="1">
    <source>
        <dbReference type="ARBA" id="ARBA00001954"/>
    </source>
</evidence>
<feature type="compositionally biased region" description="Polar residues" evidence="16">
    <location>
        <begin position="1263"/>
        <end position="1272"/>
    </location>
</feature>
<dbReference type="InterPro" id="IPR048615">
    <property type="entry name" value="KDM5_C-hel"/>
</dbReference>
<dbReference type="GO" id="GO:0005654">
    <property type="term" value="C:nucleoplasm"/>
    <property type="evidence" value="ECO:0007669"/>
    <property type="project" value="UniProtKB-ARBA"/>
</dbReference>
<keyword evidence="6" id="KW-0677">Repeat</keyword>
<keyword evidence="7 15" id="KW-0863">Zinc-finger</keyword>
<dbReference type="CDD" id="cd16873">
    <property type="entry name" value="ARID_KDM5A"/>
    <property type="match status" value="1"/>
</dbReference>
<dbReference type="InterPro" id="IPR003347">
    <property type="entry name" value="JmjC_dom"/>
</dbReference>
<dbReference type="PROSITE" id="PS01359">
    <property type="entry name" value="ZF_PHD_1"/>
    <property type="match status" value="1"/>
</dbReference>
<dbReference type="Pfam" id="PF02373">
    <property type="entry name" value="JmjC"/>
    <property type="match status" value="1"/>
</dbReference>
<reference evidence="21" key="2">
    <citation type="submission" date="2004-02" db="EMBL/GenBank/DDBJ databases">
        <authorList>
            <consortium name="Genoscope"/>
            <consortium name="Whitehead Institute Centre for Genome Research"/>
        </authorList>
    </citation>
    <scope>NUCLEOTIDE SEQUENCE</scope>
</reference>
<feature type="domain" description="ARID" evidence="18">
    <location>
        <begin position="78"/>
        <end position="168"/>
    </location>
</feature>
<dbReference type="FunFam" id="1.10.150.60:FF:000001">
    <property type="entry name" value="Putative lysine-specific demethylase 5b"/>
    <property type="match status" value="1"/>
</dbReference>
<feature type="region of interest" description="Disordered" evidence="16">
    <location>
        <begin position="1263"/>
        <end position="1285"/>
    </location>
</feature>
<feature type="domain" description="PHD-type" evidence="17">
    <location>
        <begin position="319"/>
        <end position="369"/>
    </location>
</feature>
<evidence type="ECO:0000256" key="7">
    <source>
        <dbReference type="ARBA" id="ARBA00022771"/>
    </source>
</evidence>
<accession>Q4STB9</accession>
<dbReference type="InterPro" id="IPR001965">
    <property type="entry name" value="Znf_PHD"/>
</dbReference>
<dbReference type="SUPFAM" id="SSF57903">
    <property type="entry name" value="FYVE/PHD zinc finger"/>
    <property type="match status" value="2"/>
</dbReference>
<evidence type="ECO:0000256" key="16">
    <source>
        <dbReference type="SAM" id="MobiDB-lite"/>
    </source>
</evidence>
<dbReference type="SMART" id="SM00501">
    <property type="entry name" value="BRIGHT"/>
    <property type="match status" value="1"/>
</dbReference>
<dbReference type="Pfam" id="PF08429">
    <property type="entry name" value="PLU-1"/>
    <property type="match status" value="1"/>
</dbReference>
<evidence type="ECO:0000256" key="5">
    <source>
        <dbReference type="ARBA" id="ARBA00022723"/>
    </source>
</evidence>
<dbReference type="KEGG" id="tng:GSTEN00013024G001"/>
<feature type="compositionally biased region" description="Acidic residues" evidence="16">
    <location>
        <begin position="175"/>
        <end position="190"/>
    </location>
</feature>
<evidence type="ECO:0000256" key="10">
    <source>
        <dbReference type="ARBA" id="ARBA00022964"/>
    </source>
</evidence>
<dbReference type="InterPro" id="IPR036431">
    <property type="entry name" value="ARID_dom_sf"/>
</dbReference>
<evidence type="ECO:0000256" key="9">
    <source>
        <dbReference type="ARBA" id="ARBA00022853"/>
    </source>
</evidence>
<dbReference type="GO" id="GO:0034647">
    <property type="term" value="F:histone H3K4me/H3K4me2/H3K4me3 demethylase activity"/>
    <property type="evidence" value="ECO:0007669"/>
    <property type="project" value="UniProtKB-EC"/>
</dbReference>
<dbReference type="InterPro" id="IPR001606">
    <property type="entry name" value="ARID_dom"/>
</dbReference>
<protein>
    <recommendedName>
        <fullName evidence="4">[histone H3]-trimethyl-L-lysine(4) demethylase</fullName>
        <ecNumber evidence="4">1.14.11.67</ecNumber>
    </recommendedName>
</protein>
<dbReference type="InterPro" id="IPR047974">
    <property type="entry name" value="KDM5A_ARID"/>
</dbReference>
<keyword evidence="5" id="KW-0479">Metal-binding</keyword>
<comment type="subcellular location">
    <subcellularLocation>
        <location evidence="2">Nucleus</location>
    </subcellularLocation>
</comment>
<dbReference type="SMART" id="SM01014">
    <property type="entry name" value="ARID"/>
    <property type="match status" value="1"/>
</dbReference>
<dbReference type="InterPro" id="IPR019787">
    <property type="entry name" value="Znf_PHD-finger"/>
</dbReference>
<comment type="caution">
    <text evidence="21">The sequence shown here is derived from an EMBL/GenBank/DDBJ whole genome shotgun (WGS) entry which is preliminary data.</text>
</comment>
<feature type="domain" description="JmjN" evidence="19">
    <location>
        <begin position="13"/>
        <end position="54"/>
    </location>
</feature>
<keyword evidence="10" id="KW-0223">Dioxygenase</keyword>
<evidence type="ECO:0000256" key="13">
    <source>
        <dbReference type="ARBA" id="ARBA00023242"/>
    </source>
</evidence>
<feature type="compositionally biased region" description="Basic and acidic residues" evidence="16">
    <location>
        <begin position="1507"/>
        <end position="1522"/>
    </location>
</feature>
<feature type="compositionally biased region" description="Acidic residues" evidence="16">
    <location>
        <begin position="1275"/>
        <end position="1285"/>
    </location>
</feature>